<organism evidence="10 11">
    <name type="scientific">Pusillimonas noertemannii</name>
    <dbReference type="NCBI Taxonomy" id="305977"/>
    <lineage>
        <taxon>Bacteria</taxon>
        <taxon>Pseudomonadati</taxon>
        <taxon>Pseudomonadota</taxon>
        <taxon>Betaproteobacteria</taxon>
        <taxon>Burkholderiales</taxon>
        <taxon>Alcaligenaceae</taxon>
        <taxon>Pusillimonas</taxon>
    </lineage>
</organism>
<name>A0A2U1CL10_9BURK</name>
<gene>
    <name evidence="10" type="ORF">C7440_2403</name>
</gene>
<dbReference type="InterPro" id="IPR001663">
    <property type="entry name" value="Rng_hydr_dOase-A"/>
</dbReference>
<evidence type="ECO:0000256" key="7">
    <source>
        <dbReference type="ARBA" id="ARBA00023014"/>
    </source>
</evidence>
<keyword evidence="6" id="KW-0408">Iron</keyword>
<reference evidence="10 11" key="1">
    <citation type="submission" date="2018-04" db="EMBL/GenBank/DDBJ databases">
        <title>Genomic Encyclopedia of Type Strains, Phase IV (KMG-IV): sequencing the most valuable type-strain genomes for metagenomic binning, comparative biology and taxonomic classification.</title>
        <authorList>
            <person name="Goeker M."/>
        </authorList>
    </citation>
    <scope>NUCLEOTIDE SEQUENCE [LARGE SCALE GENOMIC DNA]</scope>
    <source>
        <strain evidence="10 11">DSM 10065</strain>
    </source>
</reference>
<dbReference type="GO" id="GO:0051537">
    <property type="term" value="F:2 iron, 2 sulfur cluster binding"/>
    <property type="evidence" value="ECO:0007669"/>
    <property type="project" value="UniProtKB-KW"/>
</dbReference>
<dbReference type="GO" id="GO:0005506">
    <property type="term" value="F:iron ion binding"/>
    <property type="evidence" value="ECO:0007669"/>
    <property type="project" value="InterPro"/>
</dbReference>
<evidence type="ECO:0000256" key="6">
    <source>
        <dbReference type="ARBA" id="ARBA00023004"/>
    </source>
</evidence>
<evidence type="ECO:0000256" key="8">
    <source>
        <dbReference type="ARBA" id="ARBA00023027"/>
    </source>
</evidence>
<keyword evidence="4 10" id="KW-0223">Dioxygenase</keyword>
<sequence length="463" mass="52094">MNAILEERSSTTQLNERLARLVDDRPKEGLFRVHGSAFTSEEIFELEMKHIFESTWMFLGHESEIANPHDFISTSIGRQAVLLTRDADGEIHALHNSCTHRGALLTSSQQGNRRIHSCPYHAWAFSSSGKLVAVHGKEAGAYLPAFDNHNHDLKPIARCGNYRGFIFGSLNPDVPSLDEHLADSKAFIDLVVDQGADGLELIPGRVTFTYNANWKWQIENGTDSYHFRPTHSTYLDVLDRQRKVAEETGKAVSQSNVSAYVGLTRERTKLQRGVFDLGNGHAVMFGPTPTPEARPLFVARDDLVKRVGEVRAKWMLYTRNLNIYPNLQLWDNIASLLALIRPISANQTEMITYCIGPKGEDPEARRRRIRHCEQFLNLGIANPDDMACYEACQQGLVDQPDAWVDYARGMAVLQHGASPEAAELGVNPQSWVYSDFDMGDETGHQHAFREWLRLLSTQPKQGN</sequence>
<evidence type="ECO:0000256" key="5">
    <source>
        <dbReference type="ARBA" id="ARBA00023002"/>
    </source>
</evidence>
<dbReference type="InterPro" id="IPR017941">
    <property type="entry name" value="Rieske_2Fe-2S"/>
</dbReference>
<dbReference type="PROSITE" id="PS51296">
    <property type="entry name" value="RIESKE"/>
    <property type="match status" value="1"/>
</dbReference>
<dbReference type="Gene3D" id="3.90.380.10">
    <property type="entry name" value="Naphthalene 1,2-dioxygenase Alpha Subunit, Chain A, domain 1"/>
    <property type="match status" value="1"/>
</dbReference>
<dbReference type="Proteomes" id="UP000246145">
    <property type="component" value="Unassembled WGS sequence"/>
</dbReference>
<dbReference type="GO" id="GO:0051213">
    <property type="term" value="F:dioxygenase activity"/>
    <property type="evidence" value="ECO:0007669"/>
    <property type="project" value="UniProtKB-KW"/>
</dbReference>
<evidence type="ECO:0000313" key="11">
    <source>
        <dbReference type="Proteomes" id="UP000246145"/>
    </source>
</evidence>
<keyword evidence="11" id="KW-1185">Reference proteome</keyword>
<dbReference type="RefSeq" id="WP_116518695.1">
    <property type="nucleotide sequence ID" value="NZ_JACCEX010000003.1"/>
</dbReference>
<dbReference type="InterPro" id="IPR036922">
    <property type="entry name" value="Rieske_2Fe-2S_sf"/>
</dbReference>
<dbReference type="AlphaFoldDB" id="A0A2U1CL10"/>
<dbReference type="PANTHER" id="PTHR43756">
    <property type="entry name" value="CHOLINE MONOOXYGENASE, CHLOROPLASTIC"/>
    <property type="match status" value="1"/>
</dbReference>
<evidence type="ECO:0000256" key="4">
    <source>
        <dbReference type="ARBA" id="ARBA00022964"/>
    </source>
</evidence>
<protein>
    <submittedName>
        <fullName evidence="10">Benzoate 1,2-dioxygenase alpha subunit</fullName>
    </submittedName>
</protein>
<keyword evidence="5" id="KW-0560">Oxidoreductase</keyword>
<keyword evidence="3" id="KW-0479">Metal-binding</keyword>
<dbReference type="SUPFAM" id="SSF55961">
    <property type="entry name" value="Bet v1-like"/>
    <property type="match status" value="1"/>
</dbReference>
<evidence type="ECO:0000259" key="9">
    <source>
        <dbReference type="PROSITE" id="PS51296"/>
    </source>
</evidence>
<dbReference type="InterPro" id="IPR015879">
    <property type="entry name" value="Ring_hydroxy_dOase_asu_C_dom"/>
</dbReference>
<dbReference type="Pfam" id="PF00848">
    <property type="entry name" value="Ring_hydroxyl_A"/>
    <property type="match status" value="1"/>
</dbReference>
<feature type="domain" description="Rieske" evidence="9">
    <location>
        <begin position="56"/>
        <end position="157"/>
    </location>
</feature>
<comment type="caution">
    <text evidence="10">The sequence shown here is derived from an EMBL/GenBank/DDBJ whole genome shotgun (WGS) entry which is preliminary data.</text>
</comment>
<dbReference type="Gene3D" id="2.102.10.10">
    <property type="entry name" value="Rieske [2Fe-2S] iron-sulphur domain"/>
    <property type="match status" value="1"/>
</dbReference>
<evidence type="ECO:0000313" key="10">
    <source>
        <dbReference type="EMBL" id="PVY61673.1"/>
    </source>
</evidence>
<dbReference type="InterPro" id="IPR015881">
    <property type="entry name" value="ARHD_Rieske_2Fe_2S"/>
</dbReference>
<evidence type="ECO:0000256" key="1">
    <source>
        <dbReference type="ARBA" id="ARBA00008751"/>
    </source>
</evidence>
<keyword evidence="8" id="KW-0520">NAD</keyword>
<dbReference type="Pfam" id="PF00355">
    <property type="entry name" value="Rieske"/>
    <property type="match status" value="1"/>
</dbReference>
<proteinExistence type="inferred from homology"/>
<dbReference type="PRINTS" id="PR00090">
    <property type="entry name" value="RNGDIOXGNASE"/>
</dbReference>
<dbReference type="PANTHER" id="PTHR43756:SF1">
    <property type="entry name" value="3-PHENYLPROPIONATE_CINNAMIC ACID DIOXYGENASE SUBUNIT ALPHA"/>
    <property type="match status" value="1"/>
</dbReference>
<comment type="similarity">
    <text evidence="1">Belongs to the bacterial ring-hydroxylating dioxygenase alpha subunit family.</text>
</comment>
<keyword evidence="7" id="KW-0411">Iron-sulfur</keyword>
<dbReference type="PROSITE" id="PS00570">
    <property type="entry name" value="RING_HYDROXYL_ALPHA"/>
    <property type="match status" value="1"/>
</dbReference>
<keyword evidence="2" id="KW-0001">2Fe-2S</keyword>
<dbReference type="OrthoDB" id="9790995at2"/>
<accession>A0A2U1CL10</accession>
<dbReference type="SUPFAM" id="SSF50022">
    <property type="entry name" value="ISP domain"/>
    <property type="match status" value="1"/>
</dbReference>
<dbReference type="EMBL" id="QEKO01000003">
    <property type="protein sequence ID" value="PVY61673.1"/>
    <property type="molecule type" value="Genomic_DNA"/>
</dbReference>
<evidence type="ECO:0000256" key="2">
    <source>
        <dbReference type="ARBA" id="ARBA00022714"/>
    </source>
</evidence>
<evidence type="ECO:0000256" key="3">
    <source>
        <dbReference type="ARBA" id="ARBA00022723"/>
    </source>
</evidence>